<sequence>MNRCLNFILYTGQTFAVGRGVNKMFLLLVIYLQLVVLHTSVSQEYRCFDDSYYFQDEIKLIEVRKGNLINIYNELNAEFIRKCHYYYNISSLVLNDNTISTTRALTYKYVINLFTQSIHEYGEPPNYGYDKIMYAGDINRNESFWPELIDVHNSSDPKCVINNITQKHDCYGNIKLVSKGVAEVNSNDLFNFVSSIEFVNNEVRSRESCYTIFESPTQLNKVLLCLDEGPDRSIVIEITPLNLVISMNCTRIFKSDNENFLAVLAPKPFKIDTDYNLVPTIFYETPYLSVNDDTTFVNAIPLVPWQLLKYVYLEFLRSMGWRRAVIFSDDSFYSIEFEAELTQLFNEEKIVYTVLRCYGAGCNVPEVRSSLISVEATIVIANVEQENAKYLLRTVTNIPYVSDIIWLVRDLPMYILQSFHRSNVFSLSLASTRHKQLRCMYNDLILDGINRVCQAHRHLSNPGTELRKTFYRKFAEQIRKEKPETEEIVGYVRQAFSPEDVLVVLINKDGVKSVLKFSNPFKGQISDGVNCVMRSYDYFRPCQDVLIIVFMFVIILFATTLLLITCYFHKTSPIHGFKYRHF</sequence>
<keyword evidence="1" id="KW-0472">Membrane</keyword>
<evidence type="ECO:0000313" key="2">
    <source>
        <dbReference type="Proteomes" id="UP000322000"/>
    </source>
</evidence>
<keyword evidence="1" id="KW-0812">Transmembrane</keyword>
<feature type="transmembrane region" description="Helical" evidence="1">
    <location>
        <begin position="545"/>
        <end position="568"/>
    </location>
</feature>
<protein>
    <submittedName>
        <fullName evidence="3">Uncharacterized protein LOC113500349</fullName>
    </submittedName>
</protein>
<dbReference type="Proteomes" id="UP000322000">
    <property type="component" value="Chromosome 13"/>
</dbReference>
<dbReference type="GeneID" id="113500349"/>
<evidence type="ECO:0000256" key="1">
    <source>
        <dbReference type="SAM" id="Phobius"/>
    </source>
</evidence>
<organism evidence="2 3">
    <name type="scientific">Trichoplusia ni</name>
    <name type="common">Cabbage looper</name>
    <dbReference type="NCBI Taxonomy" id="7111"/>
    <lineage>
        <taxon>Eukaryota</taxon>
        <taxon>Metazoa</taxon>
        <taxon>Ecdysozoa</taxon>
        <taxon>Arthropoda</taxon>
        <taxon>Hexapoda</taxon>
        <taxon>Insecta</taxon>
        <taxon>Pterygota</taxon>
        <taxon>Neoptera</taxon>
        <taxon>Endopterygota</taxon>
        <taxon>Lepidoptera</taxon>
        <taxon>Glossata</taxon>
        <taxon>Ditrysia</taxon>
        <taxon>Noctuoidea</taxon>
        <taxon>Noctuidae</taxon>
        <taxon>Plusiinae</taxon>
        <taxon>Trichoplusia</taxon>
    </lineage>
</organism>
<reference evidence="3" key="1">
    <citation type="submission" date="2025-08" db="UniProtKB">
        <authorList>
            <consortium name="RefSeq"/>
        </authorList>
    </citation>
    <scope>IDENTIFICATION</scope>
</reference>
<proteinExistence type="predicted"/>
<keyword evidence="2" id="KW-1185">Reference proteome</keyword>
<name>A0A7E5W8E4_TRINI</name>
<dbReference type="OrthoDB" id="7357225at2759"/>
<dbReference type="AlphaFoldDB" id="A0A7E5W8E4"/>
<evidence type="ECO:0000313" key="3">
    <source>
        <dbReference type="RefSeq" id="XP_026736909.1"/>
    </source>
</evidence>
<dbReference type="KEGG" id="tnl:113500349"/>
<dbReference type="InParanoid" id="A0A7E5W8E4"/>
<gene>
    <name evidence="3" type="primary">LOC113500349</name>
</gene>
<keyword evidence="1" id="KW-1133">Transmembrane helix</keyword>
<accession>A0A7E5W8E4</accession>
<dbReference type="RefSeq" id="XP_026736909.1">
    <property type="nucleotide sequence ID" value="XM_026881108.1"/>
</dbReference>